<dbReference type="Proteomes" id="UP000499080">
    <property type="component" value="Unassembled WGS sequence"/>
</dbReference>
<feature type="region of interest" description="Disordered" evidence="1">
    <location>
        <begin position="67"/>
        <end position="88"/>
    </location>
</feature>
<proteinExistence type="predicted"/>
<organism evidence="2 3">
    <name type="scientific">Araneus ventricosus</name>
    <name type="common">Orbweaver spider</name>
    <name type="synonym">Epeira ventricosa</name>
    <dbReference type="NCBI Taxonomy" id="182803"/>
    <lineage>
        <taxon>Eukaryota</taxon>
        <taxon>Metazoa</taxon>
        <taxon>Ecdysozoa</taxon>
        <taxon>Arthropoda</taxon>
        <taxon>Chelicerata</taxon>
        <taxon>Arachnida</taxon>
        <taxon>Araneae</taxon>
        <taxon>Araneomorphae</taxon>
        <taxon>Entelegynae</taxon>
        <taxon>Araneoidea</taxon>
        <taxon>Araneidae</taxon>
        <taxon>Araneus</taxon>
    </lineage>
</organism>
<feature type="region of interest" description="Disordered" evidence="1">
    <location>
        <begin position="1"/>
        <end position="39"/>
    </location>
</feature>
<gene>
    <name evidence="2" type="ORF">AVEN_188121_1</name>
</gene>
<evidence type="ECO:0000313" key="2">
    <source>
        <dbReference type="EMBL" id="GBO03691.1"/>
    </source>
</evidence>
<dbReference type="EMBL" id="BGPR01030911">
    <property type="protein sequence ID" value="GBO03691.1"/>
    <property type="molecule type" value="Genomic_DNA"/>
</dbReference>
<comment type="caution">
    <text evidence="2">The sequence shown here is derived from an EMBL/GenBank/DDBJ whole genome shotgun (WGS) entry which is preliminary data.</text>
</comment>
<reference evidence="2 3" key="1">
    <citation type="journal article" date="2019" name="Sci. Rep.">
        <title>Orb-weaving spider Araneus ventricosus genome elucidates the spidroin gene catalogue.</title>
        <authorList>
            <person name="Kono N."/>
            <person name="Nakamura H."/>
            <person name="Ohtoshi R."/>
            <person name="Moran D.A.P."/>
            <person name="Shinohara A."/>
            <person name="Yoshida Y."/>
            <person name="Fujiwara M."/>
            <person name="Mori M."/>
            <person name="Tomita M."/>
            <person name="Arakawa K."/>
        </authorList>
    </citation>
    <scope>NUCLEOTIDE SEQUENCE [LARGE SCALE GENOMIC DNA]</scope>
</reference>
<protein>
    <submittedName>
        <fullName evidence="2">Uncharacterized protein</fullName>
    </submittedName>
</protein>
<dbReference type="AlphaFoldDB" id="A0A4Y2TUE3"/>
<accession>A0A4Y2TUE3</accession>
<evidence type="ECO:0000256" key="1">
    <source>
        <dbReference type="SAM" id="MobiDB-lite"/>
    </source>
</evidence>
<name>A0A4Y2TUE3_ARAVE</name>
<sequence length="102" mass="10880">MPLSLSQPGGRGGLVLRSRSWGRRAPGSKPASTVDPPCMGPATFQIIRSGQTPSRWCGVEAWRGARAQVSSSSSDRGSKLRGPSQNSRCVASKWDVNITKLN</sequence>
<keyword evidence="3" id="KW-1185">Reference proteome</keyword>
<evidence type="ECO:0000313" key="3">
    <source>
        <dbReference type="Proteomes" id="UP000499080"/>
    </source>
</evidence>